<organism evidence="2 3">
    <name type="scientific">Caenimonas sedimenti</name>
    <dbReference type="NCBI Taxonomy" id="2596921"/>
    <lineage>
        <taxon>Bacteria</taxon>
        <taxon>Pseudomonadati</taxon>
        <taxon>Pseudomonadota</taxon>
        <taxon>Betaproteobacteria</taxon>
        <taxon>Burkholderiales</taxon>
        <taxon>Comamonadaceae</taxon>
        <taxon>Caenimonas</taxon>
    </lineage>
</organism>
<proteinExistence type="predicted"/>
<dbReference type="GO" id="GO:0008757">
    <property type="term" value="F:S-adenosylmethionine-dependent methyltransferase activity"/>
    <property type="evidence" value="ECO:0007669"/>
    <property type="project" value="InterPro"/>
</dbReference>
<dbReference type="AlphaFoldDB" id="A0A562ZF18"/>
<evidence type="ECO:0000313" key="3">
    <source>
        <dbReference type="Proteomes" id="UP000318199"/>
    </source>
</evidence>
<accession>A0A562ZF18</accession>
<keyword evidence="3" id="KW-1185">Reference proteome</keyword>
<keyword evidence="2" id="KW-0489">Methyltransferase</keyword>
<dbReference type="Proteomes" id="UP000318199">
    <property type="component" value="Unassembled WGS sequence"/>
</dbReference>
<sequence>MARMPTLRPPLTVPELRERIEALARISNEEWLAGLSERKKRELEFHDRDRDRKAQASISQDDFEKYYSNKKYYSTVRQSVNYTDAWIARHVPGKVFLDFACGNGMQAIKAASLGAALAVGFDISPVSVANAAADAQAAGVSNAIFFQADAENTKLPDGSVDVILCSGMLHHLDLSYAMPELRRILAPGGRILAVEALDYNPFIKLYRMLTPAMRTDWEKTHILGLDDVAFARRFFDLGELRFWHITSYAAAFAPRLLGLLDALDSLLARVPLVQRMAWIFTFELLAREDR</sequence>
<evidence type="ECO:0000313" key="2">
    <source>
        <dbReference type="EMBL" id="TWO66142.1"/>
    </source>
</evidence>
<feature type="domain" description="Methyltransferase type 11" evidence="1">
    <location>
        <begin position="97"/>
        <end position="192"/>
    </location>
</feature>
<dbReference type="GO" id="GO:0032259">
    <property type="term" value="P:methylation"/>
    <property type="evidence" value="ECO:0007669"/>
    <property type="project" value="UniProtKB-KW"/>
</dbReference>
<gene>
    <name evidence="2" type="ORF">FN976_26730</name>
</gene>
<name>A0A562ZF18_9BURK</name>
<dbReference type="InterPro" id="IPR029063">
    <property type="entry name" value="SAM-dependent_MTases_sf"/>
</dbReference>
<comment type="caution">
    <text evidence="2">The sequence shown here is derived from an EMBL/GenBank/DDBJ whole genome shotgun (WGS) entry which is preliminary data.</text>
</comment>
<dbReference type="PANTHER" id="PTHR43591">
    <property type="entry name" value="METHYLTRANSFERASE"/>
    <property type="match status" value="1"/>
</dbReference>
<dbReference type="Gene3D" id="3.40.50.150">
    <property type="entry name" value="Vaccinia Virus protein VP39"/>
    <property type="match status" value="1"/>
</dbReference>
<reference evidence="2 3" key="1">
    <citation type="submission" date="2019-07" db="EMBL/GenBank/DDBJ databases">
        <title>Caenimonas sedimenti sp. nov., isolated from activated sludge.</title>
        <authorList>
            <person name="Xu J."/>
        </authorList>
    </citation>
    <scope>NUCLEOTIDE SEQUENCE [LARGE SCALE GENOMIC DNA]</scope>
    <source>
        <strain evidence="2 3">HX-9-20</strain>
    </source>
</reference>
<evidence type="ECO:0000259" key="1">
    <source>
        <dbReference type="Pfam" id="PF08241"/>
    </source>
</evidence>
<dbReference type="SUPFAM" id="SSF53335">
    <property type="entry name" value="S-adenosyl-L-methionine-dependent methyltransferases"/>
    <property type="match status" value="1"/>
</dbReference>
<dbReference type="OrthoDB" id="529208at2"/>
<dbReference type="Pfam" id="PF08241">
    <property type="entry name" value="Methyltransf_11"/>
    <property type="match status" value="1"/>
</dbReference>
<dbReference type="CDD" id="cd02440">
    <property type="entry name" value="AdoMet_MTases"/>
    <property type="match status" value="1"/>
</dbReference>
<dbReference type="PANTHER" id="PTHR43591:SF24">
    <property type="entry name" value="2-METHOXY-6-POLYPRENYL-1,4-BENZOQUINOL METHYLASE, MITOCHONDRIAL"/>
    <property type="match status" value="1"/>
</dbReference>
<dbReference type="EMBL" id="VOBQ01000026">
    <property type="protein sequence ID" value="TWO66142.1"/>
    <property type="molecule type" value="Genomic_DNA"/>
</dbReference>
<keyword evidence="2" id="KW-0808">Transferase</keyword>
<dbReference type="InterPro" id="IPR013216">
    <property type="entry name" value="Methyltransf_11"/>
</dbReference>
<protein>
    <submittedName>
        <fullName evidence="2">Class I SAM-dependent methyltransferase</fullName>
    </submittedName>
</protein>